<dbReference type="InterPro" id="IPR024079">
    <property type="entry name" value="MetalloPept_cat_dom_sf"/>
</dbReference>
<feature type="domain" description="Peptidase M13 N-terminal" evidence="10">
    <location>
        <begin position="26"/>
        <end position="416"/>
    </location>
</feature>
<evidence type="ECO:0000259" key="9">
    <source>
        <dbReference type="Pfam" id="PF01431"/>
    </source>
</evidence>
<dbReference type="InterPro" id="IPR000718">
    <property type="entry name" value="Peptidase_M13"/>
</dbReference>
<dbReference type="Gene3D" id="3.40.390.10">
    <property type="entry name" value="Collagenase (Catalytic Domain)"/>
    <property type="match status" value="1"/>
</dbReference>
<dbReference type="PROSITE" id="PS51885">
    <property type="entry name" value="NEPRILYSIN"/>
    <property type="match status" value="1"/>
</dbReference>
<dbReference type="CDD" id="cd08662">
    <property type="entry name" value="M13"/>
    <property type="match status" value="1"/>
</dbReference>
<keyword evidence="12" id="KW-1185">Reference proteome</keyword>
<dbReference type="PANTHER" id="PTHR11733">
    <property type="entry name" value="ZINC METALLOPROTEASE FAMILY M13 NEPRILYSIN-RELATED"/>
    <property type="match status" value="1"/>
</dbReference>
<evidence type="ECO:0000313" key="12">
    <source>
        <dbReference type="Proteomes" id="UP001359485"/>
    </source>
</evidence>
<evidence type="ECO:0000256" key="7">
    <source>
        <dbReference type="ARBA" id="ARBA00022833"/>
    </source>
</evidence>
<evidence type="ECO:0000256" key="5">
    <source>
        <dbReference type="ARBA" id="ARBA00022723"/>
    </source>
</evidence>
<keyword evidence="5" id="KW-0479">Metal-binding</keyword>
<dbReference type="Pfam" id="PF01431">
    <property type="entry name" value="Peptidase_M13"/>
    <property type="match status" value="1"/>
</dbReference>
<reference evidence="11 12" key="1">
    <citation type="submission" date="2023-09" db="EMBL/GenBank/DDBJ databases">
        <title>Genomes of two closely related lineages of the louse Polyplax serrata with different host specificities.</title>
        <authorList>
            <person name="Martinu J."/>
            <person name="Tarabai H."/>
            <person name="Stefka J."/>
            <person name="Hypsa V."/>
        </authorList>
    </citation>
    <scope>NUCLEOTIDE SEQUENCE [LARGE SCALE GENOMIC DNA]</scope>
    <source>
        <strain evidence="11">98ZLc_SE</strain>
    </source>
</reference>
<keyword evidence="6" id="KW-0378">Hydrolase</keyword>
<evidence type="ECO:0000256" key="2">
    <source>
        <dbReference type="ARBA" id="ARBA00004401"/>
    </source>
</evidence>
<evidence type="ECO:0000256" key="1">
    <source>
        <dbReference type="ARBA" id="ARBA00001947"/>
    </source>
</evidence>
<evidence type="ECO:0000256" key="4">
    <source>
        <dbReference type="ARBA" id="ARBA00022670"/>
    </source>
</evidence>
<dbReference type="EMBL" id="JAWJWF010000048">
    <property type="protein sequence ID" value="KAK6620358.1"/>
    <property type="molecule type" value="Genomic_DNA"/>
</dbReference>
<dbReference type="InterPro" id="IPR042089">
    <property type="entry name" value="Peptidase_M13_dom_2"/>
</dbReference>
<keyword evidence="7" id="KW-0862">Zinc</keyword>
<comment type="cofactor">
    <cofactor evidence="1">
        <name>Zn(2+)</name>
        <dbReference type="ChEBI" id="CHEBI:29105"/>
    </cofactor>
</comment>
<protein>
    <submittedName>
        <fullName evidence="11">Uncharacterized protein</fullName>
    </submittedName>
</protein>
<dbReference type="SUPFAM" id="SSF55486">
    <property type="entry name" value="Metalloproteases ('zincins'), catalytic domain"/>
    <property type="match status" value="1"/>
</dbReference>
<evidence type="ECO:0000256" key="3">
    <source>
        <dbReference type="ARBA" id="ARBA00007357"/>
    </source>
</evidence>
<evidence type="ECO:0000259" key="10">
    <source>
        <dbReference type="Pfam" id="PF05649"/>
    </source>
</evidence>
<proteinExistence type="inferred from homology"/>
<dbReference type="PANTHER" id="PTHR11733:SF228">
    <property type="entry name" value="PROTEIN GONE EARLY"/>
    <property type="match status" value="1"/>
</dbReference>
<keyword evidence="4" id="KW-0645">Protease</keyword>
<comment type="similarity">
    <text evidence="3">Belongs to the peptidase M13 family.</text>
</comment>
<organism evidence="11 12">
    <name type="scientific">Polyplax serrata</name>
    <name type="common">Common mouse louse</name>
    <dbReference type="NCBI Taxonomy" id="468196"/>
    <lineage>
        <taxon>Eukaryota</taxon>
        <taxon>Metazoa</taxon>
        <taxon>Ecdysozoa</taxon>
        <taxon>Arthropoda</taxon>
        <taxon>Hexapoda</taxon>
        <taxon>Insecta</taxon>
        <taxon>Pterygota</taxon>
        <taxon>Neoptera</taxon>
        <taxon>Paraneoptera</taxon>
        <taxon>Psocodea</taxon>
        <taxon>Troctomorpha</taxon>
        <taxon>Phthiraptera</taxon>
        <taxon>Anoplura</taxon>
        <taxon>Polyplacidae</taxon>
        <taxon>Polyplax</taxon>
    </lineage>
</organism>
<evidence type="ECO:0000313" key="11">
    <source>
        <dbReference type="EMBL" id="KAK6620358.1"/>
    </source>
</evidence>
<name>A0ABR1AJ32_POLSC</name>
<sequence length="678" mass="77931">MRFLPEDPDDVETRKILSKLDREKRPCDDFYGFTCGEWSRKYSEPPSSRSRWNLEEETSLKISGMIREAISVLPHETRTNSITWKIRNFYDSCMSLDNIETDNERPLKNIINELGGWSVLRNFQVLSWDFSKTLVKLYEVYGVTPFFSVSVVPDPRNATRNIIEISASDLGLPDRSYYYREKSDKISSSYCRYMKDVARHLGATSVDANSFSDDMFYFERRVAEAMLYTTDVEDVRKHQIFTIDTLKILAPSIPLHEILDALFSKSNVNDDTEVLLPSLAYLTKISNIIATTDRSALNNFVIWNLVKKYLPYLSQNFRDIYSVYNKEMTGANNSIERWEFCVRTLGSFMDVGVAAQIERTNGPSERQANEKIVGVIFEGVRHALRDSITRARWIDLELYKHYISKLDNVTLQVGFPEMHLALDYLEEYYSKMYVQKNNFFQNILYGVTFLKEERRRRYVSPKEEYRWLSSVASNSKVTFVPSINKVIVPQRLLYKPYFEYDYPLPVLYGTLGVQISRELVSSLLKYTGLYAANGSLVLPTGLVANLTLISTDHQLRCLTKLTVENVNVTPDKANKTSLKTFTEISAVKQALKALKKVTEGGEHVHQAGLEDFEDEGLFYIVYGQSLFGQKTPQEEDKETTTSDSLSGRQMLEIIRLQMKSFAVAFGCSAPVTPCKHML</sequence>
<comment type="caution">
    <text evidence="11">The sequence shown here is derived from an EMBL/GenBank/DDBJ whole genome shotgun (WGS) entry which is preliminary data.</text>
</comment>
<dbReference type="Gene3D" id="1.10.1380.10">
    <property type="entry name" value="Neutral endopeptidase , domain2"/>
    <property type="match status" value="1"/>
</dbReference>
<feature type="domain" description="Peptidase M13 C-terminal" evidence="9">
    <location>
        <begin position="481"/>
        <end position="668"/>
    </location>
</feature>
<evidence type="ECO:0000256" key="8">
    <source>
        <dbReference type="ARBA" id="ARBA00023049"/>
    </source>
</evidence>
<evidence type="ECO:0000256" key="6">
    <source>
        <dbReference type="ARBA" id="ARBA00022801"/>
    </source>
</evidence>
<dbReference type="InterPro" id="IPR008753">
    <property type="entry name" value="Peptidase_M13_N"/>
</dbReference>
<dbReference type="Pfam" id="PF05649">
    <property type="entry name" value="Peptidase_M13_N"/>
    <property type="match status" value="1"/>
</dbReference>
<comment type="subcellular location">
    <subcellularLocation>
        <location evidence="2">Cell membrane</location>
        <topology evidence="2">Single-pass type II membrane protein</topology>
    </subcellularLocation>
</comment>
<dbReference type="InterPro" id="IPR018497">
    <property type="entry name" value="Peptidase_M13_C"/>
</dbReference>
<accession>A0ABR1AJ32</accession>
<dbReference type="Proteomes" id="UP001359485">
    <property type="component" value="Unassembled WGS sequence"/>
</dbReference>
<keyword evidence="8" id="KW-0482">Metalloprotease</keyword>
<gene>
    <name evidence="11" type="ORF">RUM44_006759</name>
</gene>